<dbReference type="SUPFAM" id="SSF47090">
    <property type="entry name" value="PGBD-like"/>
    <property type="match status" value="1"/>
</dbReference>
<dbReference type="Gene3D" id="1.10.101.10">
    <property type="entry name" value="PGBD-like superfamily/PGBD"/>
    <property type="match status" value="1"/>
</dbReference>
<gene>
    <name evidence="3" type="ORF">HY221_01305</name>
</gene>
<reference evidence="3" key="1">
    <citation type="submission" date="2020-07" db="EMBL/GenBank/DDBJ databases">
        <title>Huge and variable diversity of episymbiotic CPR bacteria and DPANN archaea in groundwater ecosystems.</title>
        <authorList>
            <person name="He C.Y."/>
            <person name="Keren R."/>
            <person name="Whittaker M."/>
            <person name="Farag I.F."/>
            <person name="Doudna J."/>
            <person name="Cate J.H.D."/>
            <person name="Banfield J.F."/>
        </authorList>
    </citation>
    <scope>NUCLEOTIDE SEQUENCE</scope>
    <source>
        <strain evidence="3">NC_groundwater_973_Pr1_S-0.2um_54_13</strain>
    </source>
</reference>
<evidence type="ECO:0000259" key="2">
    <source>
        <dbReference type="PROSITE" id="PS51841"/>
    </source>
</evidence>
<dbReference type="InterPro" id="IPR001322">
    <property type="entry name" value="Lamin_tail_dom"/>
</dbReference>
<proteinExistence type="predicted"/>
<dbReference type="AlphaFoldDB" id="A0A932VPK2"/>
<protein>
    <submittedName>
        <fullName evidence="3">Peptidoglycan-binding protein</fullName>
    </submittedName>
</protein>
<sequence>MKKILFLGLVPILFMPSLVLARGFERDLYFGMRADPDVTRLQEFLRNRGYFTYPQSTGNYFAATRGAVSLFQEAAGIRPVSGYFGPKSRAAANRLLGPETRSSASGSGSDGGGTFVSATTSPSKGKIVIDSVSGSSSSADSESFRLENVSDTDAIAITGFQIQNSRGWVAAIPNGQELPGLNPGFESPIVLRPGDRAIISMGKQERHMNFRENLCTGYLDETSQFNPWLSHDCPRPNERALDASNPSLSDQCIAIITSSPSCRMIAPSFPSPVLDSGCASYVSAHFTYVGCVADYRRRSDFFTKRWLIWMQRSEEFFRNSVEDIVLKDAQGKIVDEYNY</sequence>
<dbReference type="InterPro" id="IPR036365">
    <property type="entry name" value="PGBD-like_sf"/>
</dbReference>
<dbReference type="InterPro" id="IPR002477">
    <property type="entry name" value="Peptidoglycan-bd-like"/>
</dbReference>
<evidence type="ECO:0000313" key="4">
    <source>
        <dbReference type="Proteomes" id="UP000753196"/>
    </source>
</evidence>
<dbReference type="EMBL" id="JACQCR010000031">
    <property type="protein sequence ID" value="MBI3630957.1"/>
    <property type="molecule type" value="Genomic_DNA"/>
</dbReference>
<dbReference type="InterPro" id="IPR036366">
    <property type="entry name" value="PGBDSf"/>
</dbReference>
<evidence type="ECO:0000256" key="1">
    <source>
        <dbReference type="SAM" id="MobiDB-lite"/>
    </source>
</evidence>
<organism evidence="3 4">
    <name type="scientific">Candidatus Sungiibacteriota bacterium</name>
    <dbReference type="NCBI Taxonomy" id="2750080"/>
    <lineage>
        <taxon>Bacteria</taxon>
        <taxon>Candidatus Sungiibacteriota</taxon>
    </lineage>
</organism>
<comment type="caution">
    <text evidence="3">The sequence shown here is derived from an EMBL/GenBank/DDBJ whole genome shotgun (WGS) entry which is preliminary data.</text>
</comment>
<dbReference type="Pfam" id="PF01471">
    <property type="entry name" value="PG_binding_1"/>
    <property type="match status" value="1"/>
</dbReference>
<name>A0A932VPK2_9BACT</name>
<dbReference type="Proteomes" id="UP000753196">
    <property type="component" value="Unassembled WGS sequence"/>
</dbReference>
<feature type="region of interest" description="Disordered" evidence="1">
    <location>
        <begin position="97"/>
        <end position="118"/>
    </location>
</feature>
<accession>A0A932VPK2</accession>
<dbReference type="PROSITE" id="PS51841">
    <property type="entry name" value="LTD"/>
    <property type="match status" value="1"/>
</dbReference>
<feature type="domain" description="LTD" evidence="2">
    <location>
        <begin position="115"/>
        <end position="339"/>
    </location>
</feature>
<evidence type="ECO:0000313" key="3">
    <source>
        <dbReference type="EMBL" id="MBI3630957.1"/>
    </source>
</evidence>